<feature type="transmembrane region" description="Helical" evidence="9">
    <location>
        <begin position="12"/>
        <end position="33"/>
    </location>
</feature>
<keyword evidence="5" id="KW-0997">Cell inner membrane</keyword>
<dbReference type="PANTHER" id="PTHR38779">
    <property type="entry name" value="TYPE II SECRETION SYSTEM PROTEIN I-RELATED"/>
    <property type="match status" value="1"/>
</dbReference>
<dbReference type="Proteomes" id="UP000287198">
    <property type="component" value="Unassembled WGS sequence"/>
</dbReference>
<keyword evidence="4" id="KW-0488">Methylation</keyword>
<evidence type="ECO:0000256" key="5">
    <source>
        <dbReference type="ARBA" id="ARBA00022519"/>
    </source>
</evidence>
<dbReference type="EMBL" id="PIPW01000001">
    <property type="protein sequence ID" value="RUO53970.1"/>
    <property type="molecule type" value="Genomic_DNA"/>
</dbReference>
<keyword evidence="7 9" id="KW-1133">Transmembrane helix</keyword>
<evidence type="ECO:0000256" key="4">
    <source>
        <dbReference type="ARBA" id="ARBA00022481"/>
    </source>
</evidence>
<evidence type="ECO:0000256" key="1">
    <source>
        <dbReference type="ARBA" id="ARBA00004377"/>
    </source>
</evidence>
<protein>
    <recommendedName>
        <fullName evidence="12">Prepilin-type cleavage/methylation domain-containing protein</fullName>
    </recommendedName>
</protein>
<dbReference type="GO" id="GO:0015628">
    <property type="term" value="P:protein secretion by the type II secretion system"/>
    <property type="evidence" value="ECO:0007669"/>
    <property type="project" value="InterPro"/>
</dbReference>
<keyword evidence="8 9" id="KW-0472">Membrane</keyword>
<dbReference type="RefSeq" id="WP_126760955.1">
    <property type="nucleotide sequence ID" value="NZ_JBHLTZ010000004.1"/>
</dbReference>
<proteinExistence type="inferred from homology"/>
<comment type="similarity">
    <text evidence="2">Belongs to the GSP I family.</text>
</comment>
<reference evidence="11" key="1">
    <citation type="journal article" date="2018" name="Front. Microbiol.">
        <title>Genome-Based Analysis Reveals the Taxonomy and Diversity of the Family Idiomarinaceae.</title>
        <authorList>
            <person name="Liu Y."/>
            <person name="Lai Q."/>
            <person name="Shao Z."/>
        </authorList>
    </citation>
    <scope>NUCLEOTIDE SEQUENCE [LARGE SCALE GENOMIC DNA]</scope>
    <source>
        <strain evidence="11">BH195</strain>
    </source>
</reference>
<evidence type="ECO:0000313" key="10">
    <source>
        <dbReference type="EMBL" id="RUO53970.1"/>
    </source>
</evidence>
<evidence type="ECO:0000256" key="9">
    <source>
        <dbReference type="SAM" id="Phobius"/>
    </source>
</evidence>
<keyword evidence="6 9" id="KW-0812">Transmembrane</keyword>
<evidence type="ECO:0000256" key="2">
    <source>
        <dbReference type="ARBA" id="ARBA00008358"/>
    </source>
</evidence>
<keyword evidence="11" id="KW-1185">Reference proteome</keyword>
<organism evidence="10 11">
    <name type="scientific">Pseudidiomarina halophila</name>
    <dbReference type="NCBI Taxonomy" id="1449799"/>
    <lineage>
        <taxon>Bacteria</taxon>
        <taxon>Pseudomonadati</taxon>
        <taxon>Pseudomonadota</taxon>
        <taxon>Gammaproteobacteria</taxon>
        <taxon>Alteromonadales</taxon>
        <taxon>Idiomarinaceae</taxon>
        <taxon>Pseudidiomarina</taxon>
    </lineage>
</organism>
<dbReference type="NCBIfam" id="TIGR02532">
    <property type="entry name" value="IV_pilin_GFxxxE"/>
    <property type="match status" value="1"/>
</dbReference>
<gene>
    <name evidence="10" type="ORF">CWI69_00590</name>
</gene>
<evidence type="ECO:0000313" key="11">
    <source>
        <dbReference type="Proteomes" id="UP000287198"/>
    </source>
</evidence>
<dbReference type="GO" id="GO:0015627">
    <property type="term" value="C:type II protein secretion system complex"/>
    <property type="evidence" value="ECO:0007669"/>
    <property type="project" value="InterPro"/>
</dbReference>
<evidence type="ECO:0008006" key="12">
    <source>
        <dbReference type="Google" id="ProtNLM"/>
    </source>
</evidence>
<evidence type="ECO:0000256" key="7">
    <source>
        <dbReference type="ARBA" id="ARBA00022989"/>
    </source>
</evidence>
<sequence>MTSCKRLHRGFTFIEVLVALVIIAIGVAGLVSLQRMFIQSSERASSRTAAMEVAQRKIAQLRFQEFADLAAGSETVSLSGEQFSSSWSVTSQYFVAGTWVTASSPSAPTPLPAEPDAKAVLVSVGWTERGGASENLEVESWFTSVQARDGGLAVTQPGAREQPQVTYNPGAAPEVIAVRLTDDGTADTYQVKETTKPTPQVQRQGDRLQVSFNTVTYNQATQTQRIEDFATVNCACQFDGQVDGIGKAPARLTLIDGVLMLDPEGGRVVNNKVTGIPEPKVSQSPLCSICCRDHHDNTELVNEGVVYRNDSLRTQSGNHRHFKNVGGLAVAGQGETYEESCRLRRVNGLFEVYPDWQLEAVSVMSSEFLVSSASNLNYSDYVRSVVKALVLGQQLPAEPSGRGLNVVPGRYQLIGRAIYLDDMSNSHLTAVRAAIAANESDWIEKVPFYEVNLTLLGEWASTNSAVAEVSNEAIQTIVNPDQDYYGTYSRGRVQALDDGTATIRMQSQSGNASILANQAIHPDDTGSSKTSSLNVSVTSQVDEETELFSVTGDLRCITRDNKGNEVACKSSDLNNLSISVSNLNISCELKKGTGNSTSSFSCDGVPSGSTFSISFSLSGASASITPSTVIVENLSHNEVHNILIEIF</sequence>
<evidence type="ECO:0000256" key="8">
    <source>
        <dbReference type="ARBA" id="ARBA00023136"/>
    </source>
</evidence>
<name>A0A432XZ24_9GAMM</name>
<comment type="caution">
    <text evidence="10">The sequence shown here is derived from an EMBL/GenBank/DDBJ whole genome shotgun (WGS) entry which is preliminary data.</text>
</comment>
<dbReference type="OrthoDB" id="6019428at2"/>
<evidence type="ECO:0000256" key="3">
    <source>
        <dbReference type="ARBA" id="ARBA00022475"/>
    </source>
</evidence>
<dbReference type="InterPro" id="IPR012902">
    <property type="entry name" value="N_methyl_site"/>
</dbReference>
<dbReference type="AlphaFoldDB" id="A0A432XZ24"/>
<keyword evidence="3" id="KW-1003">Cell membrane</keyword>
<evidence type="ECO:0000256" key="6">
    <source>
        <dbReference type="ARBA" id="ARBA00022692"/>
    </source>
</evidence>
<dbReference type="GO" id="GO:0005886">
    <property type="term" value="C:plasma membrane"/>
    <property type="evidence" value="ECO:0007669"/>
    <property type="project" value="UniProtKB-SubCell"/>
</dbReference>
<dbReference type="PANTHER" id="PTHR38779:SF2">
    <property type="entry name" value="TYPE II SECRETION SYSTEM PROTEIN I-RELATED"/>
    <property type="match status" value="1"/>
</dbReference>
<dbReference type="InterPro" id="IPR010052">
    <property type="entry name" value="T2SS_protein-GspI"/>
</dbReference>
<comment type="subcellular location">
    <subcellularLocation>
        <location evidence="1">Cell inner membrane</location>
        <topology evidence="1">Single-pass membrane protein</topology>
    </subcellularLocation>
</comment>
<dbReference type="Pfam" id="PF07963">
    <property type="entry name" value="N_methyl"/>
    <property type="match status" value="1"/>
</dbReference>
<accession>A0A432XZ24</accession>